<dbReference type="GeneID" id="87809218"/>
<feature type="region of interest" description="Disordered" evidence="1">
    <location>
        <begin position="544"/>
        <end position="573"/>
    </location>
</feature>
<feature type="transmembrane region" description="Helical" evidence="2">
    <location>
        <begin position="672"/>
        <end position="692"/>
    </location>
</feature>
<feature type="compositionally biased region" description="Low complexity" evidence="1">
    <location>
        <begin position="1"/>
        <end position="14"/>
    </location>
</feature>
<feature type="region of interest" description="Disordered" evidence="1">
    <location>
        <begin position="601"/>
        <end position="637"/>
    </location>
</feature>
<evidence type="ECO:0000313" key="4">
    <source>
        <dbReference type="Proteomes" id="UP000827549"/>
    </source>
</evidence>
<evidence type="ECO:0000313" key="3">
    <source>
        <dbReference type="EMBL" id="WOO82506.1"/>
    </source>
</evidence>
<feature type="compositionally biased region" description="Polar residues" evidence="1">
    <location>
        <begin position="544"/>
        <end position="569"/>
    </location>
</feature>
<feature type="compositionally biased region" description="Acidic residues" evidence="1">
    <location>
        <begin position="425"/>
        <end position="434"/>
    </location>
</feature>
<dbReference type="AlphaFoldDB" id="A0AAF0YCY5"/>
<dbReference type="EMBL" id="CP086717">
    <property type="protein sequence ID" value="WOO82506.1"/>
    <property type="molecule type" value="Genomic_DNA"/>
</dbReference>
<organism evidence="3 4">
    <name type="scientific">Vanrija pseudolonga</name>
    <dbReference type="NCBI Taxonomy" id="143232"/>
    <lineage>
        <taxon>Eukaryota</taxon>
        <taxon>Fungi</taxon>
        <taxon>Dikarya</taxon>
        <taxon>Basidiomycota</taxon>
        <taxon>Agaricomycotina</taxon>
        <taxon>Tremellomycetes</taxon>
        <taxon>Trichosporonales</taxon>
        <taxon>Trichosporonaceae</taxon>
        <taxon>Vanrija</taxon>
    </lineage>
</organism>
<feature type="compositionally biased region" description="Low complexity" evidence="1">
    <location>
        <begin position="439"/>
        <end position="448"/>
    </location>
</feature>
<feature type="region of interest" description="Disordered" evidence="1">
    <location>
        <begin position="1"/>
        <end position="178"/>
    </location>
</feature>
<evidence type="ECO:0000256" key="1">
    <source>
        <dbReference type="SAM" id="MobiDB-lite"/>
    </source>
</evidence>
<keyword evidence="2" id="KW-0812">Transmembrane</keyword>
<keyword evidence="2" id="KW-0472">Membrane</keyword>
<feature type="compositionally biased region" description="Polar residues" evidence="1">
    <location>
        <begin position="89"/>
        <end position="102"/>
    </location>
</feature>
<accession>A0AAF0YCY5</accession>
<sequence>MPSERAAALSAALAGVSHPFSSRRAARERQHDSPPPPAGTDSYYGVRSLEGSVEWDDDASASGGGDSSPAPQQQHETTPTRDDNHSPSHHTAASEPTTRGGPSSSSHVISPSRETTPGRETTPDAAAAVTSTSAAAIAAQSAEPPAPQDCRADASAAAELPATHHQHAPLQPPSHIPIPHHALLDALADAPSEPSSPVSVASLPSYTASLSSLSRMSSPADWDWRHPLTSSVTALDLNHDGDDAQSLASLGQPRGSEELVLPTLSLPSTSLHLGLDRWPGPSEGTRVALLASPARTRDVLGALAARRRCVQLGRGEVGIVDHGGEGLEATVLSGLSVAELRSRTTAAYLTLNALLHPSLSPLQSGVGNMVNNYASTSPDWVHLVVALDDDEDDAHAVDVVPVTTLDEEKARMVQEAIEAVVEPADAVDGDDDEEESRRSATPSTPSTSNILEPTPRLSSHRIEPSSPIPDLLPAPDETPLAVERGNPTDDLPGAEDDEPLTPGSHTIQETVMLIERILDDPHRVRSASAATFLSWRPTANSTIDSLPTVPPTQTSSLTADTTSPASSNYDVGGVPMPTVARAVGGGEWEATLSRRLAQRREVDASVHRSARGARARARGRRRRSSHSPPHGAKEPCAPLFPRHRAAAASVGLADLVEGVFGGVKQVLARTPWSRVVMACAVAIAVGCGIWAVRVRV</sequence>
<proteinExistence type="predicted"/>
<keyword evidence="4" id="KW-1185">Reference proteome</keyword>
<feature type="compositionally biased region" description="Low complexity" evidence="1">
    <location>
        <begin position="103"/>
        <end position="112"/>
    </location>
</feature>
<feature type="region of interest" description="Disordered" evidence="1">
    <location>
        <begin position="420"/>
        <end position="504"/>
    </location>
</feature>
<dbReference type="Proteomes" id="UP000827549">
    <property type="component" value="Chromosome 4"/>
</dbReference>
<protein>
    <submittedName>
        <fullName evidence="3">Uncharacterized protein</fullName>
    </submittedName>
</protein>
<reference evidence="3" key="1">
    <citation type="submission" date="2023-10" db="EMBL/GenBank/DDBJ databases">
        <authorList>
            <person name="Noh H."/>
        </authorList>
    </citation>
    <scope>NUCLEOTIDE SEQUENCE</scope>
    <source>
        <strain evidence="3">DUCC4014</strain>
    </source>
</reference>
<feature type="compositionally biased region" description="Basic residues" evidence="1">
    <location>
        <begin position="608"/>
        <end position="625"/>
    </location>
</feature>
<keyword evidence="2" id="KW-1133">Transmembrane helix</keyword>
<gene>
    <name evidence="3" type="ORF">LOC62_04G005991</name>
</gene>
<feature type="compositionally biased region" description="Low complexity" evidence="1">
    <location>
        <begin position="123"/>
        <end position="143"/>
    </location>
</feature>
<name>A0AAF0YCY5_9TREE</name>
<evidence type="ECO:0000256" key="2">
    <source>
        <dbReference type="SAM" id="Phobius"/>
    </source>
</evidence>
<dbReference type="RefSeq" id="XP_062628538.1">
    <property type="nucleotide sequence ID" value="XM_062772554.1"/>
</dbReference>